<organism evidence="1">
    <name type="scientific">mine drainage metagenome</name>
    <dbReference type="NCBI Taxonomy" id="410659"/>
    <lineage>
        <taxon>unclassified sequences</taxon>
        <taxon>metagenomes</taxon>
        <taxon>ecological metagenomes</taxon>
    </lineage>
</organism>
<gene>
    <name evidence="1" type="ORF">GALL_472450</name>
</gene>
<comment type="caution">
    <text evidence="1">The sequence shown here is derived from an EMBL/GenBank/DDBJ whole genome shotgun (WGS) entry which is preliminary data.</text>
</comment>
<evidence type="ECO:0000313" key="1">
    <source>
        <dbReference type="EMBL" id="OIQ71138.1"/>
    </source>
</evidence>
<protein>
    <submittedName>
        <fullName evidence="1">Uncharacterized protein</fullName>
    </submittedName>
</protein>
<name>A0A1J5PIW6_9ZZZZ</name>
<sequence length="185" mass="21278">MPERGRRIRRHRCCLIQIRKQLMCPVTAYTDCFEHRYGQFMRQKISVNRYAAAPRCITHVQRQHQRQAQCARLKDQTQIKQQVGRINHTHHKIRDRLVGALPGQDVVGDLFVGTQGIETVGTGQIQHHHLSARSRVKLPLLALNRHASVIGNFLTAPREQIEQGCFAAIGVAKQHHAKRFLNRVH</sequence>
<reference evidence="1" key="1">
    <citation type="submission" date="2016-10" db="EMBL/GenBank/DDBJ databases">
        <title>Sequence of Gallionella enrichment culture.</title>
        <authorList>
            <person name="Poehlein A."/>
            <person name="Muehling M."/>
            <person name="Daniel R."/>
        </authorList>
    </citation>
    <scope>NUCLEOTIDE SEQUENCE</scope>
</reference>
<proteinExistence type="predicted"/>
<dbReference type="EMBL" id="MLJW01003863">
    <property type="protein sequence ID" value="OIQ71138.1"/>
    <property type="molecule type" value="Genomic_DNA"/>
</dbReference>
<dbReference type="AlphaFoldDB" id="A0A1J5PIW6"/>
<accession>A0A1J5PIW6</accession>